<dbReference type="Gene3D" id="3.90.180.10">
    <property type="entry name" value="Medium-chain alcohol dehydrogenases, catalytic domain"/>
    <property type="match status" value="1"/>
</dbReference>
<reference evidence="2 3" key="1">
    <citation type="submission" date="2016-10" db="EMBL/GenBank/DDBJ databases">
        <title>Genome sequence of the basidiomycete white-rot fungus Trametes pubescens.</title>
        <authorList>
            <person name="Makela M.R."/>
            <person name="Granchi Z."/>
            <person name="Peng M."/>
            <person name="De Vries R.P."/>
            <person name="Grigoriev I."/>
            <person name="Riley R."/>
            <person name="Hilden K."/>
        </authorList>
    </citation>
    <scope>NUCLEOTIDE SEQUENCE [LARGE SCALE GENOMIC DNA]</scope>
    <source>
        <strain evidence="2 3">FBCC735</strain>
    </source>
</reference>
<dbReference type="InterPro" id="IPR013149">
    <property type="entry name" value="ADH-like_C"/>
</dbReference>
<dbReference type="PANTHER" id="PTHR45348:SF2">
    <property type="entry name" value="ZINC-TYPE ALCOHOL DEHYDROGENASE-LIKE PROTEIN C2E1P3.01"/>
    <property type="match status" value="1"/>
</dbReference>
<dbReference type="CDD" id="cd08249">
    <property type="entry name" value="enoyl_reductase_like"/>
    <property type="match status" value="1"/>
</dbReference>
<gene>
    <name evidence="2" type="ORF">TRAPUB_8444</name>
</gene>
<dbReference type="SUPFAM" id="SSF50129">
    <property type="entry name" value="GroES-like"/>
    <property type="match status" value="1"/>
</dbReference>
<accession>A0A1M2W568</accession>
<dbReference type="OrthoDB" id="3233595at2759"/>
<organism evidence="2 3">
    <name type="scientific">Trametes pubescens</name>
    <name type="common">White-rot fungus</name>
    <dbReference type="NCBI Taxonomy" id="154538"/>
    <lineage>
        <taxon>Eukaryota</taxon>
        <taxon>Fungi</taxon>
        <taxon>Dikarya</taxon>
        <taxon>Basidiomycota</taxon>
        <taxon>Agaricomycotina</taxon>
        <taxon>Agaricomycetes</taxon>
        <taxon>Polyporales</taxon>
        <taxon>Polyporaceae</taxon>
        <taxon>Trametes</taxon>
    </lineage>
</organism>
<dbReference type="InterPro" id="IPR036291">
    <property type="entry name" value="NAD(P)-bd_dom_sf"/>
</dbReference>
<dbReference type="InterPro" id="IPR020843">
    <property type="entry name" value="ER"/>
</dbReference>
<dbReference type="InterPro" id="IPR047122">
    <property type="entry name" value="Trans-enoyl_RdTase-like"/>
</dbReference>
<dbReference type="STRING" id="154538.A0A1M2W568"/>
<dbReference type="Pfam" id="PF08240">
    <property type="entry name" value="ADH_N"/>
    <property type="match status" value="1"/>
</dbReference>
<dbReference type="AlphaFoldDB" id="A0A1M2W568"/>
<keyword evidence="3" id="KW-1185">Reference proteome</keyword>
<dbReference type="Gene3D" id="3.40.50.720">
    <property type="entry name" value="NAD(P)-binding Rossmann-like Domain"/>
    <property type="match status" value="1"/>
</dbReference>
<comment type="caution">
    <text evidence="2">The sequence shown here is derived from an EMBL/GenBank/DDBJ whole genome shotgun (WGS) entry which is preliminary data.</text>
</comment>
<dbReference type="OMA" id="PFIGGSD"/>
<evidence type="ECO:0000259" key="1">
    <source>
        <dbReference type="SMART" id="SM00829"/>
    </source>
</evidence>
<dbReference type="InterPro" id="IPR011032">
    <property type="entry name" value="GroES-like_sf"/>
</dbReference>
<dbReference type="SUPFAM" id="SSF51735">
    <property type="entry name" value="NAD(P)-binding Rossmann-fold domains"/>
    <property type="match status" value="1"/>
</dbReference>
<dbReference type="EMBL" id="MNAD01000215">
    <property type="protein sequence ID" value="OJT15001.1"/>
    <property type="molecule type" value="Genomic_DNA"/>
</dbReference>
<dbReference type="GO" id="GO:0016651">
    <property type="term" value="F:oxidoreductase activity, acting on NAD(P)H"/>
    <property type="evidence" value="ECO:0007669"/>
    <property type="project" value="InterPro"/>
</dbReference>
<dbReference type="InterPro" id="IPR013154">
    <property type="entry name" value="ADH-like_N"/>
</dbReference>
<evidence type="ECO:0000313" key="2">
    <source>
        <dbReference type="EMBL" id="OJT15001.1"/>
    </source>
</evidence>
<dbReference type="SMART" id="SM00829">
    <property type="entry name" value="PKS_ER"/>
    <property type="match status" value="1"/>
</dbReference>
<dbReference type="PANTHER" id="PTHR45348">
    <property type="entry name" value="HYPOTHETICAL OXIDOREDUCTASE (EUROFUNG)"/>
    <property type="match status" value="1"/>
</dbReference>
<feature type="domain" description="Enoyl reductase (ER)" evidence="1">
    <location>
        <begin position="16"/>
        <end position="346"/>
    </location>
</feature>
<dbReference type="Pfam" id="PF00107">
    <property type="entry name" value="ADH_zinc_N"/>
    <property type="match status" value="1"/>
</dbReference>
<dbReference type="Proteomes" id="UP000184267">
    <property type="component" value="Unassembled WGS sequence"/>
</dbReference>
<name>A0A1M2W568_TRAPU</name>
<evidence type="ECO:0000313" key="3">
    <source>
        <dbReference type="Proteomes" id="UP000184267"/>
    </source>
</evidence>
<protein>
    <submittedName>
        <fullName evidence="2">Enoyl reductase LovC</fullName>
    </submittedName>
</protein>
<sequence length="389" mass="41904">MAPATQKALILPVQKGEWVVSEVSVPTPGPKDVLVKIIAAGLNPADWKIQSYGIDWVPYPFIGGSDAAGVVEEVGSEVTNLTKGDRVFYQAWFSIEKSAFQQYGIVPAETAARIPENITFDQAASIPLGLNTVAIGLYNHTPNSKSVDYPAPWEQGGTTRFAGKPAFILGGSSTVGQYAIQLARLSGFSPIITTSSLRHEEFLKSIGATHVIDRTLPPATIQAEVAKLAGDKPIEYVYDSISSAETQQLGYEVLAPGGDLVLVNPEAIPAEIKKASDNKKILNVFADVQAPENRDVVVGIWSHVTELFATGKLVPGRVEVVPNGLAGIPDGLVRLQKEQVSGQKLIAHPQETPVLGYNRFWMSDMLFYTLAAGRLTLDAPLRRFLCGEL</sequence>
<proteinExistence type="predicted"/>